<dbReference type="AlphaFoldDB" id="A0A8J3K519"/>
<dbReference type="InterPro" id="IPR013783">
    <property type="entry name" value="Ig-like_fold"/>
</dbReference>
<evidence type="ECO:0000256" key="1">
    <source>
        <dbReference type="SAM" id="Phobius"/>
    </source>
</evidence>
<feature type="transmembrane region" description="Helical" evidence="1">
    <location>
        <begin position="16"/>
        <end position="35"/>
    </location>
</feature>
<dbReference type="RefSeq" id="WP_191841574.1">
    <property type="nucleotide sequence ID" value="NZ_BAAALB010000012.1"/>
</dbReference>
<keyword evidence="3" id="KW-1185">Reference proteome</keyword>
<keyword evidence="1" id="KW-0472">Membrane</keyword>
<sequence length="301" mass="33171">MAAGEQRGRELTPRSLSKISMGYLVLLLLLAWAYFRYRSSLLEANPPWIFDPRNMLYIAWYGSIGGVMASITGLLRHGEKWNPAWNLWYAARPLTSAIVGVIGYLIYISIVQASLSFDDGFDTKPPRVLGYVIAFAIGYREDIFRELLQRVFEMIATAGGADTQAPSVPPYFEGRIGEDGRHASLTWGHATDNVAVSTYNIYRDQRLLATVKVRPPVLENSGERIEFADYSLHRGGERGGGHNYAVTAVDAAGNESILAGPIWIPIGPEGEPCITSKAAGVLVVKPRQEVDSDPDNDPQKK</sequence>
<dbReference type="Proteomes" id="UP000619293">
    <property type="component" value="Unassembled WGS sequence"/>
</dbReference>
<name>A0A8J3K519_9ACTN</name>
<evidence type="ECO:0000313" key="2">
    <source>
        <dbReference type="EMBL" id="GIF90795.1"/>
    </source>
</evidence>
<accession>A0A8J3K519</accession>
<feature type="transmembrane region" description="Helical" evidence="1">
    <location>
        <begin position="55"/>
        <end position="75"/>
    </location>
</feature>
<evidence type="ECO:0000313" key="3">
    <source>
        <dbReference type="Proteomes" id="UP000619293"/>
    </source>
</evidence>
<protein>
    <submittedName>
        <fullName evidence="2">Uncharacterized protein</fullName>
    </submittedName>
</protein>
<feature type="transmembrane region" description="Helical" evidence="1">
    <location>
        <begin position="87"/>
        <end position="107"/>
    </location>
</feature>
<keyword evidence="1" id="KW-1133">Transmembrane helix</keyword>
<comment type="caution">
    <text evidence="2">The sequence shown here is derived from an EMBL/GenBank/DDBJ whole genome shotgun (WGS) entry which is preliminary data.</text>
</comment>
<reference evidence="2 3" key="1">
    <citation type="submission" date="2021-01" db="EMBL/GenBank/DDBJ databases">
        <title>Whole genome shotgun sequence of Catellatospora chokoriensis NBRC 107358.</title>
        <authorList>
            <person name="Komaki H."/>
            <person name="Tamura T."/>
        </authorList>
    </citation>
    <scope>NUCLEOTIDE SEQUENCE [LARGE SCALE GENOMIC DNA]</scope>
    <source>
        <strain evidence="2 3">NBRC 107358</strain>
    </source>
</reference>
<dbReference type="EMBL" id="BONG01000026">
    <property type="protein sequence ID" value="GIF90795.1"/>
    <property type="molecule type" value="Genomic_DNA"/>
</dbReference>
<organism evidence="2 3">
    <name type="scientific">Catellatospora chokoriensis</name>
    <dbReference type="NCBI Taxonomy" id="310353"/>
    <lineage>
        <taxon>Bacteria</taxon>
        <taxon>Bacillati</taxon>
        <taxon>Actinomycetota</taxon>
        <taxon>Actinomycetes</taxon>
        <taxon>Micromonosporales</taxon>
        <taxon>Micromonosporaceae</taxon>
        <taxon>Catellatospora</taxon>
    </lineage>
</organism>
<proteinExistence type="predicted"/>
<keyword evidence="1" id="KW-0812">Transmembrane</keyword>
<gene>
    <name evidence="2" type="ORF">Cch02nite_42390</name>
</gene>
<dbReference type="GO" id="GO:0005975">
    <property type="term" value="P:carbohydrate metabolic process"/>
    <property type="evidence" value="ECO:0007669"/>
    <property type="project" value="UniProtKB-ARBA"/>
</dbReference>
<dbReference type="Gene3D" id="2.60.40.10">
    <property type="entry name" value="Immunoglobulins"/>
    <property type="match status" value="1"/>
</dbReference>